<feature type="region of interest" description="Disordered" evidence="1">
    <location>
        <begin position="21"/>
        <end position="66"/>
    </location>
</feature>
<accession>A0AAJ0M950</accession>
<sequence>MAGNFDKPRLTRKNLALLNSLNGDSKSTKNSDYFESDTMKSTPTTDPDFEQKAYDNGIMDPTASKQPHDADIVKHHLTLRRQSTQPSERAHEEYCYRISRSHNETETSRLVQSKLMIDYEDRNRHYGRSNGRAITQIPQQDFNRGLSNPLPDVLEGLVTDTLPTSLHGQSLHSNTRSSSSLALCHFATEFKRTDANLRQAVYQAAYDGATLVNARNRTLAEAKVHAASVQGLGVVVDKAAKETAVLTSVNDGKVVGVYAHHFQDGEYHQNLVARESLLLYPNRGRELIRNAQDFARRKSYELEALFVADMEEE</sequence>
<protein>
    <submittedName>
        <fullName evidence="2">Uncharacterized protein</fullName>
    </submittedName>
</protein>
<name>A0AAJ0M950_9PEZI</name>
<evidence type="ECO:0000313" key="2">
    <source>
        <dbReference type="EMBL" id="KAK3342026.1"/>
    </source>
</evidence>
<gene>
    <name evidence="2" type="ORF">B0T25DRAFT_465644</name>
</gene>
<keyword evidence="3" id="KW-1185">Reference proteome</keyword>
<proteinExistence type="predicted"/>
<dbReference type="Proteomes" id="UP001275084">
    <property type="component" value="Unassembled WGS sequence"/>
</dbReference>
<organism evidence="2 3">
    <name type="scientific">Lasiosphaeria hispida</name>
    <dbReference type="NCBI Taxonomy" id="260671"/>
    <lineage>
        <taxon>Eukaryota</taxon>
        <taxon>Fungi</taxon>
        <taxon>Dikarya</taxon>
        <taxon>Ascomycota</taxon>
        <taxon>Pezizomycotina</taxon>
        <taxon>Sordariomycetes</taxon>
        <taxon>Sordariomycetidae</taxon>
        <taxon>Sordariales</taxon>
        <taxon>Lasiosphaeriaceae</taxon>
        <taxon>Lasiosphaeria</taxon>
    </lineage>
</organism>
<feature type="compositionally biased region" description="Polar residues" evidence="1">
    <location>
        <begin position="21"/>
        <end position="45"/>
    </location>
</feature>
<comment type="caution">
    <text evidence="2">The sequence shown here is derived from an EMBL/GenBank/DDBJ whole genome shotgun (WGS) entry which is preliminary data.</text>
</comment>
<evidence type="ECO:0000313" key="3">
    <source>
        <dbReference type="Proteomes" id="UP001275084"/>
    </source>
</evidence>
<evidence type="ECO:0000256" key="1">
    <source>
        <dbReference type="SAM" id="MobiDB-lite"/>
    </source>
</evidence>
<dbReference type="AlphaFoldDB" id="A0AAJ0M950"/>
<reference evidence="2" key="2">
    <citation type="submission" date="2023-06" db="EMBL/GenBank/DDBJ databases">
        <authorList>
            <consortium name="Lawrence Berkeley National Laboratory"/>
            <person name="Haridas S."/>
            <person name="Hensen N."/>
            <person name="Bonometti L."/>
            <person name="Westerberg I."/>
            <person name="Brannstrom I.O."/>
            <person name="Guillou S."/>
            <person name="Cros-Aarteil S."/>
            <person name="Calhoun S."/>
            <person name="Kuo A."/>
            <person name="Mondo S."/>
            <person name="Pangilinan J."/>
            <person name="Riley R."/>
            <person name="Labutti K."/>
            <person name="Andreopoulos B."/>
            <person name="Lipzen A."/>
            <person name="Chen C."/>
            <person name="Yanf M."/>
            <person name="Daum C."/>
            <person name="Ng V."/>
            <person name="Clum A."/>
            <person name="Steindorff A."/>
            <person name="Ohm R."/>
            <person name="Martin F."/>
            <person name="Silar P."/>
            <person name="Natvig D."/>
            <person name="Lalanne C."/>
            <person name="Gautier V."/>
            <person name="Ament-Velasquez S.L."/>
            <person name="Kruys A."/>
            <person name="Hutchinson M.I."/>
            <person name="Powell A.J."/>
            <person name="Barry K."/>
            <person name="Miller A.N."/>
            <person name="Grigoriev I.V."/>
            <person name="Debuchy R."/>
            <person name="Gladieux P."/>
            <person name="Thoren M.H."/>
            <person name="Johannesson H."/>
        </authorList>
    </citation>
    <scope>NUCLEOTIDE SEQUENCE</scope>
    <source>
        <strain evidence="2">CBS 955.72</strain>
    </source>
</reference>
<reference evidence="2" key="1">
    <citation type="journal article" date="2023" name="Mol. Phylogenet. Evol.">
        <title>Genome-scale phylogeny and comparative genomics of the fungal order Sordariales.</title>
        <authorList>
            <person name="Hensen N."/>
            <person name="Bonometti L."/>
            <person name="Westerberg I."/>
            <person name="Brannstrom I.O."/>
            <person name="Guillou S."/>
            <person name="Cros-Aarteil S."/>
            <person name="Calhoun S."/>
            <person name="Haridas S."/>
            <person name="Kuo A."/>
            <person name="Mondo S."/>
            <person name="Pangilinan J."/>
            <person name="Riley R."/>
            <person name="LaButti K."/>
            <person name="Andreopoulos B."/>
            <person name="Lipzen A."/>
            <person name="Chen C."/>
            <person name="Yan M."/>
            <person name="Daum C."/>
            <person name="Ng V."/>
            <person name="Clum A."/>
            <person name="Steindorff A."/>
            <person name="Ohm R.A."/>
            <person name="Martin F."/>
            <person name="Silar P."/>
            <person name="Natvig D.O."/>
            <person name="Lalanne C."/>
            <person name="Gautier V."/>
            <person name="Ament-Velasquez S.L."/>
            <person name="Kruys A."/>
            <person name="Hutchinson M.I."/>
            <person name="Powell A.J."/>
            <person name="Barry K."/>
            <person name="Miller A.N."/>
            <person name="Grigoriev I.V."/>
            <person name="Debuchy R."/>
            <person name="Gladieux P."/>
            <person name="Hiltunen Thoren M."/>
            <person name="Johannesson H."/>
        </authorList>
    </citation>
    <scope>NUCLEOTIDE SEQUENCE</scope>
    <source>
        <strain evidence="2">CBS 955.72</strain>
    </source>
</reference>
<dbReference type="EMBL" id="JAUIQD010000008">
    <property type="protein sequence ID" value="KAK3342026.1"/>
    <property type="molecule type" value="Genomic_DNA"/>
</dbReference>